<evidence type="ECO:0000313" key="2">
    <source>
        <dbReference type="Proteomes" id="UP000018296"/>
    </source>
</evidence>
<dbReference type="AlphaFoldDB" id="V6IU59"/>
<dbReference type="OrthoDB" id="9867870at2"/>
<comment type="caution">
    <text evidence="1">The sequence shown here is derived from an EMBL/GenBank/DDBJ whole genome shotgun (WGS) entry which is preliminary data.</text>
</comment>
<gene>
    <name evidence="1" type="ORF">P343_17340</name>
</gene>
<evidence type="ECO:0000313" key="1">
    <source>
        <dbReference type="EMBL" id="EST10420.1"/>
    </source>
</evidence>
<dbReference type="Proteomes" id="UP000018296">
    <property type="component" value="Unassembled WGS sequence"/>
</dbReference>
<name>V6IU59_9BACL</name>
<protein>
    <submittedName>
        <fullName evidence="1">Uncharacterized protein</fullName>
    </submittedName>
</protein>
<dbReference type="PATRIC" id="fig|1395513.3.peg.3517"/>
<dbReference type="RefSeq" id="WP_023511659.1">
    <property type="nucleotide sequence ID" value="NZ_AWTC01000024.1"/>
</dbReference>
<accession>V6IU59</accession>
<reference evidence="1 2" key="1">
    <citation type="journal article" date="2013" name="Genome Announc.">
        <title>Genome Sequence of Sporolactobacillus laevolacticus DSM442, an Efficient Polymer-Grade D-Lactate Producer from Agricultural Waste Cottonseed as a Nitrogen Source.</title>
        <authorList>
            <person name="Wang H."/>
            <person name="Wang L."/>
            <person name="Ju J."/>
            <person name="Yu B."/>
            <person name="Ma Y."/>
        </authorList>
    </citation>
    <scope>NUCLEOTIDE SEQUENCE [LARGE SCALE GENOMIC DNA]</scope>
    <source>
        <strain evidence="1 2">DSM 442</strain>
    </source>
</reference>
<organism evidence="1 2">
    <name type="scientific">Sporolactobacillus laevolacticus DSM 442</name>
    <dbReference type="NCBI Taxonomy" id="1395513"/>
    <lineage>
        <taxon>Bacteria</taxon>
        <taxon>Bacillati</taxon>
        <taxon>Bacillota</taxon>
        <taxon>Bacilli</taxon>
        <taxon>Bacillales</taxon>
        <taxon>Sporolactobacillaceae</taxon>
        <taxon>Sporolactobacillus</taxon>
    </lineage>
</organism>
<proteinExistence type="predicted"/>
<sequence>MYKWKMLSTIGFDKYDQRTLPLALISPYYVEEGNVYFSCDDDVLNNENIETIKKDFQCGLSIDQENNIIILEDARELS</sequence>
<dbReference type="EMBL" id="AWTC01000024">
    <property type="protein sequence ID" value="EST10420.1"/>
    <property type="molecule type" value="Genomic_DNA"/>
</dbReference>
<keyword evidence="2" id="KW-1185">Reference proteome</keyword>